<keyword evidence="6 7" id="KW-0012">Acyltransferase</keyword>
<dbReference type="GO" id="GO:0019706">
    <property type="term" value="F:protein-cysteine S-palmitoyltransferase activity"/>
    <property type="evidence" value="ECO:0007669"/>
    <property type="project" value="UniProtKB-EC"/>
</dbReference>
<feature type="compositionally biased region" description="Polar residues" evidence="8">
    <location>
        <begin position="360"/>
        <end position="371"/>
    </location>
</feature>
<feature type="compositionally biased region" description="Basic and acidic residues" evidence="8">
    <location>
        <begin position="348"/>
        <end position="359"/>
    </location>
</feature>
<name>A0AAD1UJI8_EUPCR</name>
<organism evidence="10 11">
    <name type="scientific">Euplotes crassus</name>
    <dbReference type="NCBI Taxonomy" id="5936"/>
    <lineage>
        <taxon>Eukaryota</taxon>
        <taxon>Sar</taxon>
        <taxon>Alveolata</taxon>
        <taxon>Ciliophora</taxon>
        <taxon>Intramacronucleata</taxon>
        <taxon>Spirotrichea</taxon>
        <taxon>Hypotrichia</taxon>
        <taxon>Euplotida</taxon>
        <taxon>Euplotidae</taxon>
        <taxon>Moneuplotes</taxon>
    </lineage>
</organism>
<feature type="domain" description="Palmitoyltransferase DHHC" evidence="9">
    <location>
        <begin position="91"/>
        <end position="226"/>
    </location>
</feature>
<protein>
    <recommendedName>
        <fullName evidence="7">Palmitoyltransferase</fullName>
        <ecNumber evidence="7">2.3.1.225</ecNumber>
    </recommendedName>
</protein>
<dbReference type="EMBL" id="CAMPGE010007493">
    <property type="protein sequence ID" value="CAI2366409.1"/>
    <property type="molecule type" value="Genomic_DNA"/>
</dbReference>
<feature type="transmembrane region" description="Helical" evidence="7">
    <location>
        <begin position="186"/>
        <end position="209"/>
    </location>
</feature>
<gene>
    <name evidence="10" type="ORF">ECRASSUSDP1_LOCUS7682</name>
</gene>
<dbReference type="PANTHER" id="PTHR12246">
    <property type="entry name" value="PALMITOYLTRANSFERASE ZDHHC16"/>
    <property type="match status" value="1"/>
</dbReference>
<evidence type="ECO:0000256" key="7">
    <source>
        <dbReference type="RuleBase" id="RU079119"/>
    </source>
</evidence>
<keyword evidence="4 7" id="KW-1133">Transmembrane helix</keyword>
<evidence type="ECO:0000259" key="9">
    <source>
        <dbReference type="Pfam" id="PF01529"/>
    </source>
</evidence>
<comment type="domain">
    <text evidence="7">The DHHC domain is required for palmitoyltransferase activity.</text>
</comment>
<evidence type="ECO:0000256" key="1">
    <source>
        <dbReference type="ARBA" id="ARBA00004141"/>
    </source>
</evidence>
<feature type="compositionally biased region" description="Basic and acidic residues" evidence="8">
    <location>
        <begin position="324"/>
        <end position="337"/>
    </location>
</feature>
<keyword evidence="2 7" id="KW-0808">Transferase</keyword>
<evidence type="ECO:0000256" key="4">
    <source>
        <dbReference type="ARBA" id="ARBA00022989"/>
    </source>
</evidence>
<proteinExistence type="inferred from homology"/>
<evidence type="ECO:0000256" key="2">
    <source>
        <dbReference type="ARBA" id="ARBA00022679"/>
    </source>
</evidence>
<dbReference type="GO" id="GO:0016020">
    <property type="term" value="C:membrane"/>
    <property type="evidence" value="ECO:0007669"/>
    <property type="project" value="UniProtKB-SubCell"/>
</dbReference>
<feature type="transmembrane region" description="Helical" evidence="7">
    <location>
        <begin position="47"/>
        <end position="72"/>
    </location>
</feature>
<keyword evidence="3 7" id="KW-0812">Transmembrane</keyword>
<evidence type="ECO:0000256" key="5">
    <source>
        <dbReference type="ARBA" id="ARBA00023136"/>
    </source>
</evidence>
<keyword evidence="5 7" id="KW-0472">Membrane</keyword>
<dbReference type="AlphaFoldDB" id="A0AAD1UJI8"/>
<comment type="caution">
    <text evidence="10">The sequence shown here is derived from an EMBL/GenBank/DDBJ whole genome shotgun (WGS) entry which is preliminary data.</text>
</comment>
<dbReference type="InterPro" id="IPR039859">
    <property type="entry name" value="PFA4/ZDH16/20/ERF2-like"/>
</dbReference>
<sequence>MFNNRQRSLKGSLGNFMVVIVFIVQLTEYYCFAIMTWWPRLSTDMRIYAIPILICFNFLAIMLMWSFIMTLLMDPGEVPIYWGFRVGDPENRRRRYCLMCNLYKPERCHHCSACGRCVLNMDHHCPWVNNCIGFKNRKYFILLLFYVQITTIFVLICWSYDVIWSINAIYTDIATSKFHYREIRKAIIILICYIFVGLICIMMSFFFSFHRKLIRENKTTIENMEHESDPLYESRYDIDLWHNIYQVMGVNKWIWWVPVNPKSNNPEGHGIYFQKNCESSSEESEEEESEDDRPRQYRNTNQNENGTDIIERLTNVRDPNAAQDRNKDNDMSRRENNGVDSGHTDNITIHHEDQHRRDNLNNIVISDNTGQIDRGHGRNENNKVEDSKGEYSNRRNAEPSQHQDKRNFQYYDRTTLGDNSGDQPLLSGGRADGERADSKSSVGQL</sequence>
<comment type="catalytic activity">
    <reaction evidence="7">
        <text>L-cysteinyl-[protein] + hexadecanoyl-CoA = S-hexadecanoyl-L-cysteinyl-[protein] + CoA</text>
        <dbReference type="Rhea" id="RHEA:36683"/>
        <dbReference type="Rhea" id="RHEA-COMP:10131"/>
        <dbReference type="Rhea" id="RHEA-COMP:11032"/>
        <dbReference type="ChEBI" id="CHEBI:29950"/>
        <dbReference type="ChEBI" id="CHEBI:57287"/>
        <dbReference type="ChEBI" id="CHEBI:57379"/>
        <dbReference type="ChEBI" id="CHEBI:74151"/>
        <dbReference type="EC" id="2.3.1.225"/>
    </reaction>
</comment>
<dbReference type="Proteomes" id="UP001295684">
    <property type="component" value="Unassembled WGS sequence"/>
</dbReference>
<keyword evidence="11" id="KW-1185">Reference proteome</keyword>
<evidence type="ECO:0000256" key="3">
    <source>
        <dbReference type="ARBA" id="ARBA00022692"/>
    </source>
</evidence>
<dbReference type="InterPro" id="IPR001594">
    <property type="entry name" value="Palmitoyltrfase_DHHC"/>
</dbReference>
<evidence type="ECO:0000256" key="6">
    <source>
        <dbReference type="ARBA" id="ARBA00023315"/>
    </source>
</evidence>
<feature type="compositionally biased region" description="Acidic residues" evidence="8">
    <location>
        <begin position="280"/>
        <end position="291"/>
    </location>
</feature>
<accession>A0AAD1UJI8</accession>
<feature type="transmembrane region" description="Helical" evidence="7">
    <location>
        <begin position="12"/>
        <end position="35"/>
    </location>
</feature>
<evidence type="ECO:0000313" key="10">
    <source>
        <dbReference type="EMBL" id="CAI2366409.1"/>
    </source>
</evidence>
<reference evidence="10" key="1">
    <citation type="submission" date="2023-07" db="EMBL/GenBank/DDBJ databases">
        <authorList>
            <consortium name="AG Swart"/>
            <person name="Singh M."/>
            <person name="Singh A."/>
            <person name="Seah K."/>
            <person name="Emmerich C."/>
        </authorList>
    </citation>
    <scope>NUCLEOTIDE SEQUENCE</scope>
    <source>
        <strain evidence="10">DP1</strain>
    </source>
</reference>
<feature type="compositionally biased region" description="Polar residues" evidence="8">
    <location>
        <begin position="297"/>
        <end position="306"/>
    </location>
</feature>
<comment type="subcellular location">
    <subcellularLocation>
        <location evidence="1">Membrane</location>
        <topology evidence="1">Multi-pass membrane protein</topology>
    </subcellularLocation>
</comment>
<feature type="transmembrane region" description="Helical" evidence="7">
    <location>
        <begin position="139"/>
        <end position="166"/>
    </location>
</feature>
<evidence type="ECO:0000256" key="8">
    <source>
        <dbReference type="SAM" id="MobiDB-lite"/>
    </source>
</evidence>
<feature type="compositionally biased region" description="Basic and acidic residues" evidence="8">
    <location>
        <begin position="373"/>
        <end position="407"/>
    </location>
</feature>
<dbReference type="PROSITE" id="PS50216">
    <property type="entry name" value="DHHC"/>
    <property type="match status" value="1"/>
</dbReference>
<dbReference type="EC" id="2.3.1.225" evidence="7"/>
<comment type="similarity">
    <text evidence="7">Belongs to the DHHC palmitoyltransferase family.</text>
</comment>
<dbReference type="Pfam" id="PF01529">
    <property type="entry name" value="DHHC"/>
    <property type="match status" value="1"/>
</dbReference>
<evidence type="ECO:0000313" key="11">
    <source>
        <dbReference type="Proteomes" id="UP001295684"/>
    </source>
</evidence>
<feature type="region of interest" description="Disordered" evidence="8">
    <location>
        <begin position="267"/>
        <end position="445"/>
    </location>
</feature>